<dbReference type="Proteomes" id="UP001279734">
    <property type="component" value="Unassembled WGS sequence"/>
</dbReference>
<evidence type="ECO:0000313" key="2">
    <source>
        <dbReference type="Proteomes" id="UP001279734"/>
    </source>
</evidence>
<reference evidence="1" key="1">
    <citation type="submission" date="2023-05" db="EMBL/GenBank/DDBJ databases">
        <title>Nepenthes gracilis genome sequencing.</title>
        <authorList>
            <person name="Fukushima K."/>
        </authorList>
    </citation>
    <scope>NUCLEOTIDE SEQUENCE</scope>
    <source>
        <strain evidence="1">SING2019-196</strain>
    </source>
</reference>
<sequence>MVSPLGFSDKYWIKTECFETTQKSGGMKRNFDGTPSTVSHGDELRGKCMISWILTNKNGKVIPDIVLCSTVKCICEKTDQVSPELW</sequence>
<name>A0AAD3SHF6_NEPGR</name>
<proteinExistence type="predicted"/>
<gene>
    <name evidence="1" type="ORF">Nepgr_012523</name>
</gene>
<accession>A0AAD3SHF6</accession>
<organism evidence="1 2">
    <name type="scientific">Nepenthes gracilis</name>
    <name type="common">Slender pitcher plant</name>
    <dbReference type="NCBI Taxonomy" id="150966"/>
    <lineage>
        <taxon>Eukaryota</taxon>
        <taxon>Viridiplantae</taxon>
        <taxon>Streptophyta</taxon>
        <taxon>Embryophyta</taxon>
        <taxon>Tracheophyta</taxon>
        <taxon>Spermatophyta</taxon>
        <taxon>Magnoliopsida</taxon>
        <taxon>eudicotyledons</taxon>
        <taxon>Gunneridae</taxon>
        <taxon>Pentapetalae</taxon>
        <taxon>Caryophyllales</taxon>
        <taxon>Nepenthaceae</taxon>
        <taxon>Nepenthes</taxon>
    </lineage>
</organism>
<dbReference type="EMBL" id="BSYO01000010">
    <property type="protein sequence ID" value="GMH10682.1"/>
    <property type="molecule type" value="Genomic_DNA"/>
</dbReference>
<dbReference type="AlphaFoldDB" id="A0AAD3SHF6"/>
<keyword evidence="2" id="KW-1185">Reference proteome</keyword>
<comment type="caution">
    <text evidence="1">The sequence shown here is derived from an EMBL/GenBank/DDBJ whole genome shotgun (WGS) entry which is preliminary data.</text>
</comment>
<evidence type="ECO:0000313" key="1">
    <source>
        <dbReference type="EMBL" id="GMH10682.1"/>
    </source>
</evidence>
<protein>
    <submittedName>
        <fullName evidence="1">Uncharacterized protein</fullName>
    </submittedName>
</protein>